<feature type="region of interest" description="Disordered" evidence="1">
    <location>
        <begin position="320"/>
        <end position="373"/>
    </location>
</feature>
<dbReference type="PANTHER" id="PTHR31917">
    <property type="entry name" value="AGENET DOMAIN-CONTAINING PROTEIN-RELATED"/>
    <property type="match status" value="1"/>
</dbReference>
<dbReference type="OMA" id="NLRVHNW"/>
<dbReference type="EnsemblPlants" id="Pp3c18_18970V3.6">
    <property type="protein sequence ID" value="Pp3c18_18970V3.6"/>
    <property type="gene ID" value="Pp3c18_18970"/>
</dbReference>
<dbReference type="Proteomes" id="UP000006727">
    <property type="component" value="Chromosome 18"/>
</dbReference>
<dbReference type="FunCoup" id="A0A7I4BJ32">
    <property type="interactions" value="2396"/>
</dbReference>
<dbReference type="Gramene" id="Pp3c18_18970V3.5">
    <property type="protein sequence ID" value="Pp3c18_18970V3.5"/>
    <property type="gene ID" value="Pp3c18_18970"/>
</dbReference>
<dbReference type="CDD" id="cd20403">
    <property type="entry name" value="Tudor_Agenet_FMRP-like_rpt2"/>
    <property type="match status" value="1"/>
</dbReference>
<dbReference type="EnsemblPlants" id="Pp3c18_18970V3.7">
    <property type="protein sequence ID" value="Pp3c18_18970V3.7"/>
    <property type="gene ID" value="Pp3c18_18970"/>
</dbReference>
<dbReference type="InterPro" id="IPR014002">
    <property type="entry name" value="Agenet_dom_plant"/>
</dbReference>
<dbReference type="InterPro" id="IPR008395">
    <property type="entry name" value="Agenet-like_dom"/>
</dbReference>
<dbReference type="RefSeq" id="XP_073396842.1">
    <property type="nucleotide sequence ID" value="XM_073540741.1"/>
</dbReference>
<name>A0A7I4BJ32_PHYPA</name>
<dbReference type="OrthoDB" id="1883212at2759"/>
<dbReference type="Gramene" id="Pp3c18_18970V3.8">
    <property type="protein sequence ID" value="Pp3c18_18970V3.8"/>
    <property type="gene ID" value="Pp3c18_18970"/>
</dbReference>
<dbReference type="InterPro" id="IPR001025">
    <property type="entry name" value="BAH_dom"/>
</dbReference>
<dbReference type="Gramene" id="Pp3c18_18970V3.6">
    <property type="protein sequence ID" value="Pp3c18_18970V3.6"/>
    <property type="gene ID" value="Pp3c18_18970"/>
</dbReference>
<protein>
    <recommendedName>
        <fullName evidence="2">BAH domain-containing protein</fullName>
    </recommendedName>
</protein>
<feature type="domain" description="BAH" evidence="2">
    <location>
        <begin position="174"/>
        <end position="294"/>
    </location>
</feature>
<reference evidence="3 4" key="1">
    <citation type="journal article" date="2008" name="Science">
        <title>The Physcomitrella genome reveals evolutionary insights into the conquest of land by plants.</title>
        <authorList>
            <person name="Rensing S."/>
            <person name="Lang D."/>
            <person name="Zimmer A."/>
            <person name="Terry A."/>
            <person name="Salamov A."/>
            <person name="Shapiro H."/>
            <person name="Nishiyama T."/>
            <person name="Perroud P.-F."/>
            <person name="Lindquist E."/>
            <person name="Kamisugi Y."/>
            <person name="Tanahashi T."/>
            <person name="Sakakibara K."/>
            <person name="Fujita T."/>
            <person name="Oishi K."/>
            <person name="Shin-I T."/>
            <person name="Kuroki Y."/>
            <person name="Toyoda A."/>
            <person name="Suzuki Y."/>
            <person name="Hashimoto A."/>
            <person name="Yamaguchi K."/>
            <person name="Sugano A."/>
            <person name="Kohara Y."/>
            <person name="Fujiyama A."/>
            <person name="Anterola A."/>
            <person name="Aoki S."/>
            <person name="Ashton N."/>
            <person name="Barbazuk W.B."/>
            <person name="Barker E."/>
            <person name="Bennetzen J."/>
            <person name="Bezanilla M."/>
            <person name="Blankenship R."/>
            <person name="Cho S.H."/>
            <person name="Dutcher S."/>
            <person name="Estelle M."/>
            <person name="Fawcett J.A."/>
            <person name="Gundlach H."/>
            <person name="Hanada K."/>
            <person name="Heyl A."/>
            <person name="Hicks K.A."/>
            <person name="Hugh J."/>
            <person name="Lohr M."/>
            <person name="Mayer K."/>
            <person name="Melkozernov A."/>
            <person name="Murata T."/>
            <person name="Nelson D."/>
            <person name="Pils B."/>
            <person name="Prigge M."/>
            <person name="Reiss B."/>
            <person name="Renner T."/>
            <person name="Rombauts S."/>
            <person name="Rushton P."/>
            <person name="Sanderfoot A."/>
            <person name="Schween G."/>
            <person name="Shiu S.-H."/>
            <person name="Stueber K."/>
            <person name="Theodoulou F.L."/>
            <person name="Tu H."/>
            <person name="Van de Peer Y."/>
            <person name="Verrier P.J."/>
            <person name="Waters E."/>
            <person name="Wood A."/>
            <person name="Yang L."/>
            <person name="Cove D."/>
            <person name="Cuming A."/>
            <person name="Hasebe M."/>
            <person name="Lucas S."/>
            <person name="Mishler D.B."/>
            <person name="Reski R."/>
            <person name="Grigoriev I."/>
            <person name="Quatrano R.S."/>
            <person name="Boore J.L."/>
        </authorList>
    </citation>
    <scope>NUCLEOTIDE SEQUENCE [LARGE SCALE GENOMIC DNA]</scope>
    <source>
        <strain evidence="3 4">cv. Gransden 2004</strain>
    </source>
</reference>
<organism evidence="3 4">
    <name type="scientific">Physcomitrium patens</name>
    <name type="common">Spreading-leaved earth moss</name>
    <name type="synonym">Physcomitrella patens</name>
    <dbReference type="NCBI Taxonomy" id="3218"/>
    <lineage>
        <taxon>Eukaryota</taxon>
        <taxon>Viridiplantae</taxon>
        <taxon>Streptophyta</taxon>
        <taxon>Embryophyta</taxon>
        <taxon>Bryophyta</taxon>
        <taxon>Bryophytina</taxon>
        <taxon>Bryopsida</taxon>
        <taxon>Funariidae</taxon>
        <taxon>Funariales</taxon>
        <taxon>Funariaceae</taxon>
        <taxon>Physcomitrium</taxon>
    </lineage>
</organism>
<feature type="region of interest" description="Disordered" evidence="1">
    <location>
        <begin position="96"/>
        <end position="115"/>
    </location>
</feature>
<feature type="region of interest" description="Disordered" evidence="1">
    <location>
        <begin position="392"/>
        <end position="418"/>
    </location>
</feature>
<dbReference type="GO" id="GO:0003682">
    <property type="term" value="F:chromatin binding"/>
    <property type="evidence" value="ECO:0007669"/>
    <property type="project" value="InterPro"/>
</dbReference>
<dbReference type="EnsemblPlants" id="Pp3c18_18970V3.5">
    <property type="protein sequence ID" value="Pp3c18_18970V3.5"/>
    <property type="gene ID" value="Pp3c18_18970"/>
</dbReference>
<proteinExistence type="predicted"/>
<evidence type="ECO:0000256" key="1">
    <source>
        <dbReference type="SAM" id="MobiDB-lite"/>
    </source>
</evidence>
<dbReference type="GeneID" id="112295099"/>
<evidence type="ECO:0000313" key="4">
    <source>
        <dbReference type="Proteomes" id="UP000006727"/>
    </source>
</evidence>
<accession>A0A7I4BJ32</accession>
<feature type="compositionally biased region" description="Polar residues" evidence="1">
    <location>
        <begin position="96"/>
        <end position="111"/>
    </location>
</feature>
<dbReference type="SMART" id="SM00439">
    <property type="entry name" value="BAH"/>
    <property type="match status" value="1"/>
</dbReference>
<dbReference type="InterPro" id="IPR043151">
    <property type="entry name" value="BAH_sf"/>
</dbReference>
<sequence>MASQGLRYFVDWEEQFISHDRGSRVVHYYLKDRHGQNSLAVIGTERSLRHMVYVVCDDFLPLAGLDKTATSAFKWRARREVVEWLQTLLTKTRSTSSEQYLSSGSPSTEPGASSEVDAVMEETDEALESGQEEKRRGFLERNVRRQVNVEKGDFVWGPSIWRKRLRHFQSFTRNGITISVHAFVYVLTEEERHIAYVEDMYEDRKMKKKLRVRWFHKTNELACKIPPPAPHAREVFYTSFPQVLSVECVDGVATILNPEHFESCSKVLHIDAAVQMHVCSRQFDSNEGIKPFNIMEVKGYWQQEVLSHIGVRASSGFTWSLPHPEPGSEELEMEEEEEAEPGNVIRRGPRTARSTRRRVGFSSRMRGGDSGNVSSWVTSSVDKAYAAGNGAVVAGDPGHTSTSDARPPPTGRVDKMDGGMNSLEHRLDFKVGDEVEILSQDSGLRGCWFKATITRRVSKRLKVRYDKLQNEDGEGNLEEWVSAWRLAGPDKSGMRVAGRTTVRPFASFNVSAGECNIGQAVDAWWNDGWWEGIIINKESSGDIQVYFPGEGDTCSFKIEDLRTSRDWVNDSWIDLLCNPDAVKVAAHLKPETPRIVNEVRTSIVKQQPRAVPVPLKVV</sequence>
<dbReference type="PANTHER" id="PTHR31917:SF101">
    <property type="entry name" value="OS07G0607300 PROTEIN"/>
    <property type="match status" value="1"/>
</dbReference>
<dbReference type="AlphaFoldDB" id="A0A7I4BJ32"/>
<keyword evidence="4" id="KW-1185">Reference proteome</keyword>
<dbReference type="Pfam" id="PF05641">
    <property type="entry name" value="Agenet"/>
    <property type="match status" value="1"/>
</dbReference>
<feature type="compositionally biased region" description="Acidic residues" evidence="1">
    <location>
        <begin position="327"/>
        <end position="340"/>
    </location>
</feature>
<dbReference type="EMBL" id="ABEU02000018">
    <property type="status" value="NOT_ANNOTATED_CDS"/>
    <property type="molecule type" value="Genomic_DNA"/>
</dbReference>
<dbReference type="Pfam" id="PF01426">
    <property type="entry name" value="BAH"/>
    <property type="match status" value="1"/>
</dbReference>
<evidence type="ECO:0000259" key="2">
    <source>
        <dbReference type="PROSITE" id="PS51038"/>
    </source>
</evidence>
<feature type="compositionally biased region" description="Basic residues" evidence="1">
    <location>
        <begin position="347"/>
        <end position="359"/>
    </location>
</feature>
<dbReference type="CDD" id="cd20405">
    <property type="entry name" value="Tudor_Agenet_AtDUF_rpt1_3"/>
    <property type="match status" value="1"/>
</dbReference>
<reference evidence="3" key="3">
    <citation type="submission" date="2020-12" db="UniProtKB">
        <authorList>
            <consortium name="EnsemblPlants"/>
        </authorList>
    </citation>
    <scope>IDENTIFICATION</scope>
</reference>
<evidence type="ECO:0000313" key="3">
    <source>
        <dbReference type="EnsemblPlants" id="Pp3c18_18970V3.8"/>
    </source>
</evidence>
<dbReference type="EnsemblPlants" id="Pp3c18_18970V3.8">
    <property type="protein sequence ID" value="Pp3c18_18970V3.8"/>
    <property type="gene ID" value="Pp3c18_18970"/>
</dbReference>
<dbReference type="Gramene" id="Pp3c18_18970V3.7">
    <property type="protein sequence ID" value="Pp3c18_18970V3.7"/>
    <property type="gene ID" value="Pp3c18_18970"/>
</dbReference>
<dbReference type="RefSeq" id="XP_024402052.1">
    <property type="nucleotide sequence ID" value="XM_024546284.2"/>
</dbReference>
<gene>
    <name evidence="3" type="primary">LOC112295099</name>
</gene>
<dbReference type="KEGG" id="ppp:112295099"/>
<dbReference type="PROSITE" id="PS51038">
    <property type="entry name" value="BAH"/>
    <property type="match status" value="1"/>
</dbReference>
<dbReference type="SMART" id="SM00743">
    <property type="entry name" value="Agenet"/>
    <property type="match status" value="2"/>
</dbReference>
<reference evidence="3 4" key="2">
    <citation type="journal article" date="2018" name="Plant J.">
        <title>The Physcomitrella patens chromosome-scale assembly reveals moss genome structure and evolution.</title>
        <authorList>
            <person name="Lang D."/>
            <person name="Ullrich K.K."/>
            <person name="Murat F."/>
            <person name="Fuchs J."/>
            <person name="Jenkins J."/>
            <person name="Haas F.B."/>
            <person name="Piednoel M."/>
            <person name="Gundlach H."/>
            <person name="Van Bel M."/>
            <person name="Meyberg R."/>
            <person name="Vives C."/>
            <person name="Morata J."/>
            <person name="Symeonidi A."/>
            <person name="Hiss M."/>
            <person name="Muchero W."/>
            <person name="Kamisugi Y."/>
            <person name="Saleh O."/>
            <person name="Blanc G."/>
            <person name="Decker E.L."/>
            <person name="van Gessel N."/>
            <person name="Grimwood J."/>
            <person name="Hayes R.D."/>
            <person name="Graham S.W."/>
            <person name="Gunter L.E."/>
            <person name="McDaniel S.F."/>
            <person name="Hoernstein S.N.W."/>
            <person name="Larsson A."/>
            <person name="Li F.W."/>
            <person name="Perroud P.F."/>
            <person name="Phillips J."/>
            <person name="Ranjan P."/>
            <person name="Rokshar D.S."/>
            <person name="Rothfels C.J."/>
            <person name="Schneider L."/>
            <person name="Shu S."/>
            <person name="Stevenson D.W."/>
            <person name="Thummler F."/>
            <person name="Tillich M."/>
            <person name="Villarreal Aguilar J.C."/>
            <person name="Widiez T."/>
            <person name="Wong G.K."/>
            <person name="Wymore A."/>
            <person name="Zhang Y."/>
            <person name="Zimmer A.D."/>
            <person name="Quatrano R.S."/>
            <person name="Mayer K.F.X."/>
            <person name="Goodstein D."/>
            <person name="Casacuberta J.M."/>
            <person name="Vandepoele K."/>
            <person name="Reski R."/>
            <person name="Cuming A.C."/>
            <person name="Tuskan G.A."/>
            <person name="Maumus F."/>
            <person name="Salse J."/>
            <person name="Schmutz J."/>
            <person name="Rensing S.A."/>
        </authorList>
    </citation>
    <scope>NUCLEOTIDE SEQUENCE [LARGE SCALE GENOMIC DNA]</scope>
    <source>
        <strain evidence="3 4">cv. Gransden 2004</strain>
    </source>
</reference>
<dbReference type="Gene3D" id="2.30.30.490">
    <property type="match status" value="1"/>
</dbReference>